<reference evidence="4 5" key="1">
    <citation type="journal article" date="2009" name="Science">
        <title>Green evolution and dynamic adaptations revealed by genomes of the marine picoeukaryotes Micromonas.</title>
        <authorList>
            <person name="Worden A.Z."/>
            <person name="Lee J.H."/>
            <person name="Mock T."/>
            <person name="Rouze P."/>
            <person name="Simmons M.P."/>
            <person name="Aerts A.L."/>
            <person name="Allen A.E."/>
            <person name="Cuvelier M.L."/>
            <person name="Derelle E."/>
            <person name="Everett M.V."/>
            <person name="Foulon E."/>
            <person name="Grimwood J."/>
            <person name="Gundlach H."/>
            <person name="Henrissat B."/>
            <person name="Napoli C."/>
            <person name="McDonald S.M."/>
            <person name="Parker M.S."/>
            <person name="Rombauts S."/>
            <person name="Salamov A."/>
            <person name="Von Dassow P."/>
            <person name="Badger J.H."/>
            <person name="Coutinho P.M."/>
            <person name="Demir E."/>
            <person name="Dubchak I."/>
            <person name="Gentemann C."/>
            <person name="Eikrem W."/>
            <person name="Gready J.E."/>
            <person name="John U."/>
            <person name="Lanier W."/>
            <person name="Lindquist E.A."/>
            <person name="Lucas S."/>
            <person name="Mayer K.F."/>
            <person name="Moreau H."/>
            <person name="Not F."/>
            <person name="Otillar R."/>
            <person name="Panaud O."/>
            <person name="Pangilinan J."/>
            <person name="Paulsen I."/>
            <person name="Piegu B."/>
            <person name="Poliakov A."/>
            <person name="Robbens S."/>
            <person name="Schmutz J."/>
            <person name="Toulza E."/>
            <person name="Wyss T."/>
            <person name="Zelensky A."/>
            <person name="Zhou K."/>
            <person name="Armbrust E.V."/>
            <person name="Bhattacharya D."/>
            <person name="Goodenough U.W."/>
            <person name="Van de Peer Y."/>
            <person name="Grigoriev I.V."/>
        </authorList>
    </citation>
    <scope>NUCLEOTIDE SEQUENCE [LARGE SCALE GENOMIC DNA]</scope>
    <source>
        <strain evidence="4 5">CCMP1545</strain>
    </source>
</reference>
<proteinExistence type="predicted"/>
<keyword evidence="3" id="KW-0812">Transmembrane</keyword>
<evidence type="ECO:0000256" key="1">
    <source>
        <dbReference type="SAM" id="Coils"/>
    </source>
</evidence>
<evidence type="ECO:0000313" key="4">
    <source>
        <dbReference type="EMBL" id="EEH55144.1"/>
    </source>
</evidence>
<keyword evidence="3" id="KW-0472">Membrane</keyword>
<feature type="compositionally biased region" description="Low complexity" evidence="2">
    <location>
        <begin position="60"/>
        <end position="70"/>
    </location>
</feature>
<name>C1MXD3_MICPC</name>
<feature type="region of interest" description="Disordered" evidence="2">
    <location>
        <begin position="1"/>
        <end position="162"/>
    </location>
</feature>
<dbReference type="RefSeq" id="XP_003060375.1">
    <property type="nucleotide sequence ID" value="XM_003060329.1"/>
</dbReference>
<feature type="coiled-coil region" evidence="1">
    <location>
        <begin position="236"/>
        <end position="270"/>
    </location>
</feature>
<evidence type="ECO:0000313" key="5">
    <source>
        <dbReference type="Proteomes" id="UP000001876"/>
    </source>
</evidence>
<gene>
    <name evidence="4" type="ORF">MICPUCDRAFT_40945</name>
</gene>
<dbReference type="EMBL" id="GG663742">
    <property type="protein sequence ID" value="EEH55144.1"/>
    <property type="molecule type" value="Genomic_DNA"/>
</dbReference>
<evidence type="ECO:0000256" key="3">
    <source>
        <dbReference type="SAM" id="Phobius"/>
    </source>
</evidence>
<keyword evidence="3" id="KW-1133">Transmembrane helix</keyword>
<dbReference type="Proteomes" id="UP000001876">
    <property type="component" value="Unassembled WGS sequence"/>
</dbReference>
<feature type="compositionally biased region" description="Polar residues" evidence="2">
    <location>
        <begin position="153"/>
        <end position="162"/>
    </location>
</feature>
<organism evidence="5">
    <name type="scientific">Micromonas pusilla (strain CCMP1545)</name>
    <name type="common">Picoplanktonic green alga</name>
    <dbReference type="NCBI Taxonomy" id="564608"/>
    <lineage>
        <taxon>Eukaryota</taxon>
        <taxon>Viridiplantae</taxon>
        <taxon>Chlorophyta</taxon>
        <taxon>Mamiellophyceae</taxon>
        <taxon>Mamiellales</taxon>
        <taxon>Mamiellaceae</taxon>
        <taxon>Micromonas</taxon>
    </lineage>
</organism>
<dbReference type="GeneID" id="9686111"/>
<dbReference type="OMA" id="ATEMMHE"/>
<feature type="transmembrane region" description="Helical" evidence="3">
    <location>
        <begin position="339"/>
        <end position="365"/>
    </location>
</feature>
<dbReference type="AlphaFoldDB" id="C1MXD3"/>
<sequence length="373" mass="38164">MIRRPKEHFPAANGADGARANGAKVTSSSFFPPSSHPGAANGGATRRVDAAGGAGRNNFAAPPRQPVAAPRTRRDGVGGASGAEADPNPLRAGAPSSGAGAGGWVSTRGQLHPRDGGGAAGMAAARSRAPYLPRSPPSSTSSAAAQTDAIDPSTASTPNAQLRFQASLQRELRDAKEELVRAQLENVALASRLRESSSPGASSRRGAESDVTCGTIAGMLSEEDADERRRELLEAIRDERDARGRVEERARALEAELSAKDDKLRAATEMMHEMREALVEAYDGTAHGAGRDAGPAGTTTRGGKSGADDDDDAAAATATAATATAVSPGDMAAGAVKGVVSLVGVLVGTAGFELVWPLVLAALWLRYQLWSAS</sequence>
<protein>
    <submittedName>
        <fullName evidence="4">Predicted protein</fullName>
    </submittedName>
</protein>
<accession>C1MXD3</accession>
<feature type="region of interest" description="Disordered" evidence="2">
    <location>
        <begin position="186"/>
        <end position="210"/>
    </location>
</feature>
<dbReference type="KEGG" id="mpp:MICPUCDRAFT_40945"/>
<keyword evidence="5" id="KW-1185">Reference proteome</keyword>
<feature type="region of interest" description="Disordered" evidence="2">
    <location>
        <begin position="286"/>
        <end position="311"/>
    </location>
</feature>
<keyword evidence="1" id="KW-0175">Coiled coil</keyword>
<feature type="compositionally biased region" description="Low complexity" evidence="2">
    <location>
        <begin position="11"/>
        <end position="33"/>
    </location>
</feature>
<evidence type="ECO:0000256" key="2">
    <source>
        <dbReference type="SAM" id="MobiDB-lite"/>
    </source>
</evidence>